<evidence type="ECO:0000313" key="2">
    <source>
        <dbReference type="EMBL" id="CAG9322420.1"/>
    </source>
</evidence>
<dbReference type="SMART" id="SM00239">
    <property type="entry name" value="C2"/>
    <property type="match status" value="1"/>
</dbReference>
<proteinExistence type="predicted"/>
<evidence type="ECO:0000259" key="1">
    <source>
        <dbReference type="PROSITE" id="PS50004"/>
    </source>
</evidence>
<protein>
    <recommendedName>
        <fullName evidence="1">C2 domain-containing protein</fullName>
    </recommendedName>
</protein>
<dbReference type="SUPFAM" id="SSF49562">
    <property type="entry name" value="C2 domain (Calcium/lipid-binding domain, CaLB)"/>
    <property type="match status" value="1"/>
</dbReference>
<sequence>MGDCTSRVSKSELEQHMKDYNGKNDQSFLCIPYERTIDQTIAEDTNKRGLEEKLRLYQRKKLEFQAKLDSITAGSPQIPELNIEIQKGVSLYTEGLCFTKGQPYVTVQLEPKGPICETTASDTYKPYWYRLFELKQTLDNFSSLSFKVWSKENSSENHLFGGFQIKLNDLEDQRVKEGWYKLDVNDPSKEIHPSLRIRIQLIQDERALYSSLIQSCIEKSVLLTEALKSLENDEKGA</sequence>
<dbReference type="CDD" id="cd00030">
    <property type="entry name" value="C2"/>
    <property type="match status" value="1"/>
</dbReference>
<dbReference type="Gene3D" id="2.60.40.150">
    <property type="entry name" value="C2 domain"/>
    <property type="match status" value="1"/>
</dbReference>
<dbReference type="Proteomes" id="UP001162131">
    <property type="component" value="Unassembled WGS sequence"/>
</dbReference>
<dbReference type="PROSITE" id="PS50004">
    <property type="entry name" value="C2"/>
    <property type="match status" value="1"/>
</dbReference>
<keyword evidence="3" id="KW-1185">Reference proteome</keyword>
<dbReference type="InterPro" id="IPR035892">
    <property type="entry name" value="C2_domain_sf"/>
</dbReference>
<name>A0AAU9J8X3_9CILI</name>
<comment type="caution">
    <text evidence="2">The sequence shown here is derived from an EMBL/GenBank/DDBJ whole genome shotgun (WGS) entry which is preliminary data.</text>
</comment>
<reference evidence="2" key="1">
    <citation type="submission" date="2021-09" db="EMBL/GenBank/DDBJ databases">
        <authorList>
            <consortium name="AG Swart"/>
            <person name="Singh M."/>
            <person name="Singh A."/>
            <person name="Seah K."/>
            <person name="Emmerich C."/>
        </authorList>
    </citation>
    <scope>NUCLEOTIDE SEQUENCE</scope>
    <source>
        <strain evidence="2">ATCC30299</strain>
    </source>
</reference>
<feature type="domain" description="C2" evidence="1">
    <location>
        <begin position="58"/>
        <end position="180"/>
    </location>
</feature>
<dbReference type="InterPro" id="IPR000008">
    <property type="entry name" value="C2_dom"/>
</dbReference>
<dbReference type="EMBL" id="CAJZBQ010000032">
    <property type="protein sequence ID" value="CAG9322420.1"/>
    <property type="molecule type" value="Genomic_DNA"/>
</dbReference>
<dbReference type="Pfam" id="PF00168">
    <property type="entry name" value="C2"/>
    <property type="match status" value="1"/>
</dbReference>
<accession>A0AAU9J8X3</accession>
<organism evidence="2 3">
    <name type="scientific">Blepharisma stoltei</name>
    <dbReference type="NCBI Taxonomy" id="1481888"/>
    <lineage>
        <taxon>Eukaryota</taxon>
        <taxon>Sar</taxon>
        <taxon>Alveolata</taxon>
        <taxon>Ciliophora</taxon>
        <taxon>Postciliodesmatophora</taxon>
        <taxon>Heterotrichea</taxon>
        <taxon>Heterotrichida</taxon>
        <taxon>Blepharismidae</taxon>
        <taxon>Blepharisma</taxon>
    </lineage>
</organism>
<evidence type="ECO:0000313" key="3">
    <source>
        <dbReference type="Proteomes" id="UP001162131"/>
    </source>
</evidence>
<gene>
    <name evidence="2" type="ORF">BSTOLATCC_MIC31553</name>
</gene>
<dbReference type="AlphaFoldDB" id="A0AAU9J8X3"/>